<keyword evidence="5" id="KW-0964">Secreted</keyword>
<comment type="caution">
    <text evidence="13">The sequence shown here is derived from an EMBL/GenBank/DDBJ whole genome shotgun (WGS) entry which is preliminary data.</text>
</comment>
<dbReference type="GO" id="GO:0071555">
    <property type="term" value="P:cell wall organization"/>
    <property type="evidence" value="ECO:0007669"/>
    <property type="project" value="UniProtKB-KW"/>
</dbReference>
<dbReference type="InterPro" id="IPR019331">
    <property type="entry name" value="FAM192A/Fyv6_N"/>
</dbReference>
<evidence type="ECO:0000313" key="13">
    <source>
        <dbReference type="EMBL" id="KAL3635588.1"/>
    </source>
</evidence>
<dbReference type="InterPro" id="IPR011050">
    <property type="entry name" value="Pectin_lyase_fold/virulence"/>
</dbReference>
<dbReference type="InterPro" id="IPR000743">
    <property type="entry name" value="Glyco_hydro_28"/>
</dbReference>
<gene>
    <name evidence="13" type="primary">PG1_1</name>
    <name evidence="13" type="ORF">CASFOL_020135</name>
</gene>
<evidence type="ECO:0000256" key="1">
    <source>
        <dbReference type="ARBA" id="ARBA00004123"/>
    </source>
</evidence>
<sequence length="277" mass="30350">MHGCSNSTALTFDRCTNLVVQNLKIENAQKMHVSFEKSKNVVASNIVVNAPKNFPNTDGIHITDTQNIQISSCTIATGDDCISIVSGSQNVKAMGIICGPGHGISIGSLGNGNSKEYVSDVNVNGAKLYGTTNGVRIKTSHQSAIANIKMKVGASELKTTAAVALGNMTDDDLPPPIRLMNFVSENQLEEAKRTRGARVEDGTARRDRPLFEILKENKDKKDAEFNERFKHRPPKALDEDETEFLDKLELMSQPITAPPSSSKQIPDYTRFFFTKFC</sequence>
<protein>
    <submittedName>
        <fullName evidence="13">Polygalacturonase 1</fullName>
        <ecNumber evidence="13">3.2.1.-</ecNumber>
    </submittedName>
</protein>
<comment type="subcellular location">
    <subcellularLocation>
        <location evidence="1">Nucleus</location>
    </subcellularLocation>
    <subcellularLocation>
        <location evidence="2">Secreted</location>
        <location evidence="2">Cell wall</location>
    </subcellularLocation>
</comment>
<dbReference type="GO" id="GO:0005634">
    <property type="term" value="C:nucleus"/>
    <property type="evidence" value="ECO:0007669"/>
    <property type="project" value="UniProtKB-SubCell"/>
</dbReference>
<keyword evidence="8 11" id="KW-0326">Glycosidase</keyword>
<keyword evidence="7" id="KW-0539">Nucleus</keyword>
<evidence type="ECO:0000256" key="4">
    <source>
        <dbReference type="ARBA" id="ARBA00022512"/>
    </source>
</evidence>
<evidence type="ECO:0000256" key="6">
    <source>
        <dbReference type="ARBA" id="ARBA00022801"/>
    </source>
</evidence>
<evidence type="ECO:0000256" key="3">
    <source>
        <dbReference type="ARBA" id="ARBA00008834"/>
    </source>
</evidence>
<dbReference type="InterPro" id="IPR012334">
    <property type="entry name" value="Pectin_lyas_fold"/>
</dbReference>
<dbReference type="Pfam" id="PF00295">
    <property type="entry name" value="Glyco_hydro_28"/>
    <property type="match status" value="1"/>
</dbReference>
<dbReference type="InterPro" id="IPR006626">
    <property type="entry name" value="PbH1"/>
</dbReference>
<dbReference type="Pfam" id="PF10187">
    <property type="entry name" value="FAM192A_Fyv6_N"/>
    <property type="match status" value="1"/>
</dbReference>
<evidence type="ECO:0000256" key="8">
    <source>
        <dbReference type="ARBA" id="ARBA00023295"/>
    </source>
</evidence>
<dbReference type="SMART" id="SM00710">
    <property type="entry name" value="PbH1"/>
    <property type="match status" value="3"/>
</dbReference>
<evidence type="ECO:0000256" key="10">
    <source>
        <dbReference type="PROSITE-ProRule" id="PRU10052"/>
    </source>
</evidence>
<dbReference type="GO" id="GO:0004553">
    <property type="term" value="F:hydrolase activity, hydrolyzing O-glycosyl compounds"/>
    <property type="evidence" value="ECO:0007669"/>
    <property type="project" value="UniProtKB-ARBA"/>
</dbReference>
<organism evidence="13 14">
    <name type="scientific">Castilleja foliolosa</name>
    <dbReference type="NCBI Taxonomy" id="1961234"/>
    <lineage>
        <taxon>Eukaryota</taxon>
        <taxon>Viridiplantae</taxon>
        <taxon>Streptophyta</taxon>
        <taxon>Embryophyta</taxon>
        <taxon>Tracheophyta</taxon>
        <taxon>Spermatophyta</taxon>
        <taxon>Magnoliopsida</taxon>
        <taxon>eudicotyledons</taxon>
        <taxon>Gunneridae</taxon>
        <taxon>Pentapetalae</taxon>
        <taxon>asterids</taxon>
        <taxon>lamiids</taxon>
        <taxon>Lamiales</taxon>
        <taxon>Orobanchaceae</taxon>
        <taxon>Pedicularideae</taxon>
        <taxon>Castillejinae</taxon>
        <taxon>Castilleja</taxon>
    </lineage>
</organism>
<keyword evidence="9" id="KW-0961">Cell wall biogenesis/degradation</keyword>
<keyword evidence="4" id="KW-0134">Cell wall</keyword>
<feature type="active site" evidence="10">
    <location>
        <position position="102"/>
    </location>
</feature>
<evidence type="ECO:0000259" key="12">
    <source>
        <dbReference type="Pfam" id="PF10187"/>
    </source>
</evidence>
<name>A0ABD3CZZ7_9LAMI</name>
<comment type="similarity">
    <text evidence="3 11">Belongs to the glycosyl hydrolase 28 family.</text>
</comment>
<proteinExistence type="inferred from homology"/>
<evidence type="ECO:0000256" key="11">
    <source>
        <dbReference type="RuleBase" id="RU361169"/>
    </source>
</evidence>
<evidence type="ECO:0000256" key="9">
    <source>
        <dbReference type="ARBA" id="ARBA00023316"/>
    </source>
</evidence>
<dbReference type="EMBL" id="JAVIJP010000027">
    <property type="protein sequence ID" value="KAL3635588.1"/>
    <property type="molecule type" value="Genomic_DNA"/>
</dbReference>
<accession>A0ABD3CZZ7</accession>
<feature type="domain" description="FAM192A/Fyv6 N-terminal" evidence="12">
    <location>
        <begin position="187"/>
        <end position="249"/>
    </location>
</feature>
<reference evidence="14" key="1">
    <citation type="journal article" date="2024" name="IScience">
        <title>Strigolactones Initiate the Formation of Haustorium-like Structures in Castilleja.</title>
        <authorList>
            <person name="Buerger M."/>
            <person name="Peterson D."/>
            <person name="Chory J."/>
        </authorList>
    </citation>
    <scope>NUCLEOTIDE SEQUENCE [LARGE SCALE GENOMIC DNA]</scope>
</reference>
<dbReference type="SUPFAM" id="SSF51126">
    <property type="entry name" value="Pectin lyase-like"/>
    <property type="match status" value="1"/>
</dbReference>
<dbReference type="Gene3D" id="2.160.20.10">
    <property type="entry name" value="Single-stranded right-handed beta-helix, Pectin lyase-like"/>
    <property type="match status" value="1"/>
</dbReference>
<dbReference type="PROSITE" id="PS00502">
    <property type="entry name" value="POLYGALACTURONASE"/>
    <property type="match status" value="1"/>
</dbReference>
<evidence type="ECO:0000256" key="7">
    <source>
        <dbReference type="ARBA" id="ARBA00023242"/>
    </source>
</evidence>
<dbReference type="AlphaFoldDB" id="A0ABD3CZZ7"/>
<keyword evidence="6 11" id="KW-0378">Hydrolase</keyword>
<dbReference type="EC" id="3.2.1.-" evidence="13"/>
<evidence type="ECO:0000313" key="14">
    <source>
        <dbReference type="Proteomes" id="UP001632038"/>
    </source>
</evidence>
<evidence type="ECO:0000256" key="2">
    <source>
        <dbReference type="ARBA" id="ARBA00004191"/>
    </source>
</evidence>
<dbReference type="PANTHER" id="PTHR31375">
    <property type="match status" value="1"/>
</dbReference>
<evidence type="ECO:0000256" key="5">
    <source>
        <dbReference type="ARBA" id="ARBA00022525"/>
    </source>
</evidence>
<keyword evidence="14" id="KW-1185">Reference proteome</keyword>
<dbReference type="Proteomes" id="UP001632038">
    <property type="component" value="Unassembled WGS sequence"/>
</dbReference>